<dbReference type="Proteomes" id="UP000182800">
    <property type="component" value="Unassembled WGS sequence"/>
</dbReference>
<protein>
    <submittedName>
        <fullName evidence="1">Uncharacterized protein</fullName>
    </submittedName>
</protein>
<dbReference type="EMBL" id="FMBM01000003">
    <property type="protein sequence ID" value="SCC82815.1"/>
    <property type="molecule type" value="Genomic_DNA"/>
</dbReference>
<dbReference type="EMBL" id="LJSX01000001">
    <property type="protein sequence ID" value="KPQ12509.1"/>
    <property type="molecule type" value="Genomic_DNA"/>
</dbReference>
<evidence type="ECO:0000313" key="1">
    <source>
        <dbReference type="EMBL" id="KPQ12509.1"/>
    </source>
</evidence>
<comment type="caution">
    <text evidence="1">The sequence shown here is derived from an EMBL/GenBank/DDBJ whole genome shotgun (WGS) entry which is preliminary data.</text>
</comment>
<reference evidence="2 4" key="2">
    <citation type="submission" date="2016-08" db="EMBL/GenBank/DDBJ databases">
        <authorList>
            <person name="Varghese N."/>
            <person name="Submissions Spin"/>
        </authorList>
    </citation>
    <scope>NUCLEOTIDE SEQUENCE [LARGE SCALE GENOMIC DNA]</scope>
    <source>
        <strain evidence="2 4">HL-109</strain>
    </source>
</reference>
<proteinExistence type="predicted"/>
<dbReference type="STRING" id="1653334.GA0071312_3826"/>
<keyword evidence="4" id="KW-1185">Reference proteome</keyword>
<name>A0A0P7Y5L4_9HYPH</name>
<evidence type="ECO:0000313" key="3">
    <source>
        <dbReference type="Proteomes" id="UP000050497"/>
    </source>
</evidence>
<evidence type="ECO:0000313" key="2">
    <source>
        <dbReference type="EMBL" id="SCC82815.1"/>
    </source>
</evidence>
<organism evidence="1 3">
    <name type="scientific">Saliniramus fredricksonii</name>
    <dbReference type="NCBI Taxonomy" id="1653334"/>
    <lineage>
        <taxon>Bacteria</taxon>
        <taxon>Pseudomonadati</taxon>
        <taxon>Pseudomonadota</taxon>
        <taxon>Alphaproteobacteria</taxon>
        <taxon>Hyphomicrobiales</taxon>
        <taxon>Salinarimonadaceae</taxon>
        <taxon>Saliniramus</taxon>
    </lineage>
</organism>
<dbReference type="RefSeq" id="WP_074446568.1">
    <property type="nucleotide sequence ID" value="NZ_FMBM01000003.1"/>
</dbReference>
<evidence type="ECO:0000313" key="4">
    <source>
        <dbReference type="Proteomes" id="UP000182800"/>
    </source>
</evidence>
<accession>A0A0P7Y5L4</accession>
<reference evidence="1 3" key="1">
    <citation type="submission" date="2015-09" db="EMBL/GenBank/DDBJ databases">
        <title>Identification and resolution of microdiversity through metagenomic sequencing of parallel consortia.</title>
        <authorList>
            <person name="Nelson W.C."/>
            <person name="Romine M.F."/>
            <person name="Lindemann S.R."/>
        </authorList>
    </citation>
    <scope>NUCLEOTIDE SEQUENCE [LARGE SCALE GENOMIC DNA]</scope>
    <source>
        <strain evidence="1">HL-109</strain>
    </source>
</reference>
<dbReference type="AlphaFoldDB" id="A0A0P7Y5L4"/>
<dbReference type="Proteomes" id="UP000050497">
    <property type="component" value="Unassembled WGS sequence"/>
</dbReference>
<gene>
    <name evidence="2" type="ORF">GA0071312_3826</name>
    <name evidence="1" type="ORF">HLUCCO17_00010</name>
</gene>
<sequence>MKLKKTLQDLMKVVIEEANRNPEFAKELETALGLEPKTVKEEKGRAAHRRAAAVLDPISLAREGEDALRTKLEPLTLDQLRDIVAEYGMDPGKLVMKWKAPDRVIDRIVEYSVARAKKGEAFLR</sequence>